<gene>
    <name evidence="8" type="ORF">AKJ09_07457</name>
</gene>
<dbReference type="Gene3D" id="1.20.1600.10">
    <property type="entry name" value="Outer membrane efflux proteins (OEP)"/>
    <property type="match status" value="1"/>
</dbReference>
<evidence type="ECO:0000313" key="8">
    <source>
        <dbReference type="EMBL" id="AKV00794.1"/>
    </source>
</evidence>
<reference evidence="8 9" key="1">
    <citation type="submission" date="2015-08" db="EMBL/GenBank/DDBJ databases">
        <authorList>
            <person name="Babu N.S."/>
            <person name="Beckwith C.J."/>
            <person name="Beseler K.G."/>
            <person name="Brison A."/>
            <person name="Carone J.V."/>
            <person name="Caskin T.P."/>
            <person name="Diamond M."/>
            <person name="Durham M.E."/>
            <person name="Foxe J.M."/>
            <person name="Go M."/>
            <person name="Henderson B.A."/>
            <person name="Jones I.B."/>
            <person name="McGettigan J.A."/>
            <person name="Micheletti S.J."/>
            <person name="Nasrallah M.E."/>
            <person name="Ortiz D."/>
            <person name="Piller C.R."/>
            <person name="Privatt S.R."/>
            <person name="Schneider S.L."/>
            <person name="Sharp S."/>
            <person name="Smith T.C."/>
            <person name="Stanton J.D."/>
            <person name="Ullery H.E."/>
            <person name="Wilson R.J."/>
            <person name="Serrano M.G."/>
            <person name="Buck G."/>
            <person name="Lee V."/>
            <person name="Wang Y."/>
            <person name="Carvalho R."/>
            <person name="Voegtly L."/>
            <person name="Shi R."/>
            <person name="Duckworth R."/>
            <person name="Johnson A."/>
            <person name="Loviza R."/>
            <person name="Walstead R."/>
            <person name="Shah Z."/>
            <person name="Kiflezghi M."/>
            <person name="Wade K."/>
            <person name="Ball S.L."/>
            <person name="Bradley K.W."/>
            <person name="Asai D.J."/>
            <person name="Bowman C.A."/>
            <person name="Russell D.A."/>
            <person name="Pope W.H."/>
            <person name="Jacobs-Sera D."/>
            <person name="Hendrix R.W."/>
            <person name="Hatfull G.F."/>
        </authorList>
    </citation>
    <scope>NUCLEOTIDE SEQUENCE [LARGE SCALE GENOMIC DNA]</scope>
    <source>
        <strain evidence="8 9">DSM 27648</strain>
    </source>
</reference>
<dbReference type="GO" id="GO:1990281">
    <property type="term" value="C:efflux pump complex"/>
    <property type="evidence" value="ECO:0007669"/>
    <property type="project" value="TreeGrafter"/>
</dbReference>
<dbReference type="GO" id="GO:0009279">
    <property type="term" value="C:cell outer membrane"/>
    <property type="evidence" value="ECO:0007669"/>
    <property type="project" value="UniProtKB-SubCell"/>
</dbReference>
<keyword evidence="6" id="KW-0472">Membrane</keyword>
<dbReference type="PANTHER" id="PTHR30026:SF20">
    <property type="entry name" value="OUTER MEMBRANE PROTEIN TOLC"/>
    <property type="match status" value="1"/>
</dbReference>
<proteinExistence type="inferred from homology"/>
<evidence type="ECO:0000256" key="3">
    <source>
        <dbReference type="ARBA" id="ARBA00022448"/>
    </source>
</evidence>
<organism evidence="8 9">
    <name type="scientific">Labilithrix luteola</name>
    <dbReference type="NCBI Taxonomy" id="1391654"/>
    <lineage>
        <taxon>Bacteria</taxon>
        <taxon>Pseudomonadati</taxon>
        <taxon>Myxococcota</taxon>
        <taxon>Polyangia</taxon>
        <taxon>Polyangiales</taxon>
        <taxon>Labilitrichaceae</taxon>
        <taxon>Labilithrix</taxon>
    </lineage>
</organism>
<dbReference type="KEGG" id="llu:AKJ09_07457"/>
<dbReference type="GO" id="GO:0015562">
    <property type="term" value="F:efflux transmembrane transporter activity"/>
    <property type="evidence" value="ECO:0007669"/>
    <property type="project" value="InterPro"/>
</dbReference>
<dbReference type="AlphaFoldDB" id="A0A0K1Q504"/>
<comment type="similarity">
    <text evidence="2">Belongs to the outer membrane factor (OMF) (TC 1.B.17) family.</text>
</comment>
<keyword evidence="3" id="KW-0813">Transport</keyword>
<sequence>MADQVGQRAMATSYAAKASEQALAASGERTTAAAANWVPRIGLTARYTRLSNFQPPSIGGSTGSFVGTLEPGGTVNPSPTFALPANALSFPLVLDNWFTQAAITIPISDYFLRIGKNYSAATRSEDAARYDLAASRAKSFSDGKIAYFGWLRSRGAVVVAAQTLAVARAHLKDSENQFSVGNASKADVLRAQTQVASSELFLERAKSLEVQNERQVRVAMHSGEDEKLVPGDSLEGSVPPAPGNVNQLVAEGQSARPEIKSIDKSAEAARKQADAINAGRYPVLSGFGDVTYANPNSRRFPQQNEWFATWSLGAQVTWSPNDFLVAGPQATEAAARANQLEAQKGSTRDGIEIEVVQSYQSVVEADAAVVTTQRQLESAVEGYRVARELFNNGRGTGTTVIDAEQALAQTRLDHLNARVDARLARVRLDHALGRDVRPVNQ</sequence>
<comment type="subcellular location">
    <subcellularLocation>
        <location evidence="1">Cell outer membrane</location>
    </subcellularLocation>
</comment>
<evidence type="ECO:0000256" key="7">
    <source>
        <dbReference type="ARBA" id="ARBA00023237"/>
    </source>
</evidence>
<evidence type="ECO:0000313" key="9">
    <source>
        <dbReference type="Proteomes" id="UP000064967"/>
    </source>
</evidence>
<dbReference type="InterPro" id="IPR051906">
    <property type="entry name" value="TolC-like"/>
</dbReference>
<keyword evidence="7" id="KW-0998">Cell outer membrane</keyword>
<evidence type="ECO:0000256" key="5">
    <source>
        <dbReference type="ARBA" id="ARBA00022692"/>
    </source>
</evidence>
<accession>A0A0K1Q504</accession>
<evidence type="ECO:0000256" key="6">
    <source>
        <dbReference type="ARBA" id="ARBA00023136"/>
    </source>
</evidence>
<evidence type="ECO:0000256" key="2">
    <source>
        <dbReference type="ARBA" id="ARBA00007613"/>
    </source>
</evidence>
<dbReference type="PANTHER" id="PTHR30026">
    <property type="entry name" value="OUTER MEMBRANE PROTEIN TOLC"/>
    <property type="match status" value="1"/>
</dbReference>
<keyword evidence="5" id="KW-0812">Transmembrane</keyword>
<dbReference type="Proteomes" id="UP000064967">
    <property type="component" value="Chromosome"/>
</dbReference>
<dbReference type="EMBL" id="CP012333">
    <property type="protein sequence ID" value="AKV00794.1"/>
    <property type="molecule type" value="Genomic_DNA"/>
</dbReference>
<evidence type="ECO:0000256" key="4">
    <source>
        <dbReference type="ARBA" id="ARBA00022452"/>
    </source>
</evidence>
<dbReference type="STRING" id="1391654.AKJ09_07457"/>
<keyword evidence="9" id="KW-1185">Reference proteome</keyword>
<dbReference type="Pfam" id="PF02321">
    <property type="entry name" value="OEP"/>
    <property type="match status" value="2"/>
</dbReference>
<keyword evidence="4" id="KW-1134">Transmembrane beta strand</keyword>
<evidence type="ECO:0000256" key="1">
    <source>
        <dbReference type="ARBA" id="ARBA00004442"/>
    </source>
</evidence>
<dbReference type="InterPro" id="IPR003423">
    <property type="entry name" value="OMP_efflux"/>
</dbReference>
<dbReference type="SUPFAM" id="SSF56954">
    <property type="entry name" value="Outer membrane efflux proteins (OEP)"/>
    <property type="match status" value="1"/>
</dbReference>
<name>A0A0K1Q504_9BACT</name>
<protein>
    <submittedName>
        <fullName evidence="8">Outer membrane efflux protein</fullName>
    </submittedName>
</protein>
<dbReference type="GO" id="GO:0015288">
    <property type="term" value="F:porin activity"/>
    <property type="evidence" value="ECO:0007669"/>
    <property type="project" value="TreeGrafter"/>
</dbReference>